<keyword evidence="2" id="KW-1185">Reference proteome</keyword>
<gene>
    <name evidence="1" type="ORF">TrLO_g10570</name>
</gene>
<protein>
    <submittedName>
        <fullName evidence="1">Uncharacterized protein</fullName>
    </submittedName>
</protein>
<organism evidence="1 2">
    <name type="scientific">Triparma laevis f. longispina</name>
    <dbReference type="NCBI Taxonomy" id="1714387"/>
    <lineage>
        <taxon>Eukaryota</taxon>
        <taxon>Sar</taxon>
        <taxon>Stramenopiles</taxon>
        <taxon>Ochrophyta</taxon>
        <taxon>Bolidophyceae</taxon>
        <taxon>Parmales</taxon>
        <taxon>Triparmaceae</taxon>
        <taxon>Triparma</taxon>
    </lineage>
</organism>
<dbReference type="OrthoDB" id="40329at2759"/>
<proteinExistence type="predicted"/>
<dbReference type="EMBL" id="BRXW01000312">
    <property type="protein sequence ID" value="GMI17931.1"/>
    <property type="molecule type" value="Genomic_DNA"/>
</dbReference>
<accession>A0A9W7L0N9</accession>
<sequence length="198" mass="21879">MTNYVDKEEGEFALRVPTKFYILRRKDKGDLPDKNGNGRRGATIFTAGNMASASVIAVERFPVKSLLDEAGIASGGDLTSFGGLGIGAEKLAELLNLRREKERNNSKARTLVMKEGGNAPMLENETLRFQLRSDIDVQKPELLLEQEGVSELVRFTDAKALIKKGEMYVIYGGALRQFYEKEEGEALKDAVASFTVLK</sequence>
<name>A0A9W7L0N9_9STRA</name>
<reference evidence="2" key="1">
    <citation type="journal article" date="2023" name="Commun. Biol.">
        <title>Genome analysis of Parmales, the sister group of diatoms, reveals the evolutionary specialization of diatoms from phago-mixotrophs to photoautotrophs.</title>
        <authorList>
            <person name="Ban H."/>
            <person name="Sato S."/>
            <person name="Yoshikawa S."/>
            <person name="Yamada K."/>
            <person name="Nakamura Y."/>
            <person name="Ichinomiya M."/>
            <person name="Sato N."/>
            <person name="Blanc-Mathieu R."/>
            <person name="Endo H."/>
            <person name="Kuwata A."/>
            <person name="Ogata H."/>
        </authorList>
    </citation>
    <scope>NUCLEOTIDE SEQUENCE [LARGE SCALE GENOMIC DNA]</scope>
    <source>
        <strain evidence="2">NIES 3700</strain>
    </source>
</reference>
<dbReference type="AlphaFoldDB" id="A0A9W7L0N9"/>
<comment type="caution">
    <text evidence="1">The sequence shown here is derived from an EMBL/GenBank/DDBJ whole genome shotgun (WGS) entry which is preliminary data.</text>
</comment>
<evidence type="ECO:0000313" key="2">
    <source>
        <dbReference type="Proteomes" id="UP001165122"/>
    </source>
</evidence>
<dbReference type="Proteomes" id="UP001165122">
    <property type="component" value="Unassembled WGS sequence"/>
</dbReference>
<evidence type="ECO:0000313" key="1">
    <source>
        <dbReference type="EMBL" id="GMI17931.1"/>
    </source>
</evidence>